<comment type="caution">
    <text evidence="1">The sequence shown here is derived from an EMBL/GenBank/DDBJ whole genome shotgun (WGS) entry which is preliminary data.</text>
</comment>
<name>A0A246JYJ1_9SPHN</name>
<sequence>MTTKPRVSMRAAINAKCKSCIYDPFAKGLGSWREQVADCCSSNCPLHPIRPTPRERKSDGPV</sequence>
<dbReference type="Proteomes" id="UP000197097">
    <property type="component" value="Unassembled WGS sequence"/>
</dbReference>
<dbReference type="AlphaFoldDB" id="A0A246JYJ1"/>
<evidence type="ECO:0000313" key="1">
    <source>
        <dbReference type="EMBL" id="OWQ98248.1"/>
    </source>
</evidence>
<evidence type="ECO:0000313" key="2">
    <source>
        <dbReference type="Proteomes" id="UP000197097"/>
    </source>
</evidence>
<protein>
    <submittedName>
        <fullName evidence="1">Uncharacterized protein</fullName>
    </submittedName>
</protein>
<dbReference type="EMBL" id="NISJ01000003">
    <property type="protein sequence ID" value="OWQ98248.1"/>
    <property type="molecule type" value="Genomic_DNA"/>
</dbReference>
<keyword evidence="2" id="KW-1185">Reference proteome</keyword>
<organism evidence="1 2">
    <name type="scientific">Sphingopyxis witflariensis</name>
    <dbReference type="NCBI Taxonomy" id="173675"/>
    <lineage>
        <taxon>Bacteria</taxon>
        <taxon>Pseudomonadati</taxon>
        <taxon>Pseudomonadota</taxon>
        <taxon>Alphaproteobacteria</taxon>
        <taxon>Sphingomonadales</taxon>
        <taxon>Sphingomonadaceae</taxon>
        <taxon>Sphingopyxis</taxon>
    </lineage>
</organism>
<proteinExistence type="predicted"/>
<reference evidence="1 2" key="1">
    <citation type="journal article" date="2002" name="Int. J. Syst. Evol. Microbiol.">
        <title>Sphingopyxis witflariensis sp. nov., isolated from activated sludge.</title>
        <authorList>
            <person name="Kampfer P."/>
            <person name="Witzenberger R."/>
            <person name="Denner E.B."/>
            <person name="Busse H.J."/>
            <person name="Neef A."/>
        </authorList>
    </citation>
    <scope>NUCLEOTIDE SEQUENCE [LARGE SCALE GENOMIC DNA]</scope>
    <source>
        <strain evidence="1 2">DSM 14551</strain>
    </source>
</reference>
<gene>
    <name evidence="1" type="ORF">CDQ91_06950</name>
</gene>
<accession>A0A246JYJ1</accession>